<name>A0A6J4E0B1_9PSED</name>
<evidence type="ECO:0000313" key="2">
    <source>
        <dbReference type="EMBL" id="BCG23353.1"/>
    </source>
</evidence>
<reference evidence="2 4" key="1">
    <citation type="submission" date="2020-05" db="EMBL/GenBank/DDBJ databases">
        <title>Characterization of novel class B3 metallo-beta-lactamase from novel Pseudomonas species.</title>
        <authorList>
            <person name="Yamada K."/>
            <person name="Aoki K."/>
            <person name="Ishii Y."/>
        </authorList>
    </citation>
    <scope>NUCLEOTIDE SEQUENCE [LARGE SCALE GENOMIC DNA]</scope>
    <source>
        <strain evidence="2 4">TUM18999</strain>
        <strain evidence="3 5">TUM20286</strain>
    </source>
</reference>
<evidence type="ECO:0000256" key="1">
    <source>
        <dbReference type="SAM" id="SignalP"/>
    </source>
</evidence>
<gene>
    <name evidence="2" type="primary">oprO</name>
    <name evidence="2" type="ORF">TUM18999_15440</name>
    <name evidence="3" type="ORF">TUM20286_11490</name>
</gene>
<dbReference type="EMBL" id="AP023189">
    <property type="protein sequence ID" value="BCG23353.1"/>
    <property type="molecule type" value="Genomic_DNA"/>
</dbReference>
<evidence type="ECO:0000313" key="4">
    <source>
        <dbReference type="Proteomes" id="UP000509383"/>
    </source>
</evidence>
<keyword evidence="5" id="KW-1185">Reference proteome</keyword>
<dbReference type="Proteomes" id="UP001054892">
    <property type="component" value="Unassembled WGS sequence"/>
</dbReference>
<sequence>MIRKHFAGFAASAMALAISAQAFAGTVTTDGTDIVIKTKGGLEVATTDKSFAFKLGGRLQADYGRFDGLYTRNGDTGDAAYFRRAYLELSGIAFTDWAYAVAYDFSENSGNGGSTSNGSSNQPSGNFDEASLSYTGFNPITIRVGRFDPDFGLEKATSSKWVTALERSAMNEVVDWANTHQDGLGVQVQALISNYGYVSTSLASKDANDDEGDSVKQFNVRGVFAPMAEAGNVLHFGVNFAQRKLDDVAGADVRYRSRLGMRGVDTNGGNSSGNLGNRAVLAGTNSATSFWDDDTAFGLEAAFASGPFSIQGEWMKRETDSAGAQSDLEADGFYVQAAYTLTGEARGYKMGKFDAIKPANKQTGAWEIYYRYDSISADNDVAVLAAANQTFLRDAEDTEAKVHNIGVNWYANEAVKISGMYTKAKTDHFTNRVGDDSGDGFVVRAQYVF</sequence>
<dbReference type="RefSeq" id="WP_173176427.1">
    <property type="nucleotide sequence ID" value="NZ_AP023189.1"/>
</dbReference>
<dbReference type="SUPFAM" id="SSF56935">
    <property type="entry name" value="Porins"/>
    <property type="match status" value="1"/>
</dbReference>
<evidence type="ECO:0000313" key="5">
    <source>
        <dbReference type="Proteomes" id="UP001054892"/>
    </source>
</evidence>
<dbReference type="AlphaFoldDB" id="A0A6J4E0B1"/>
<evidence type="ECO:0000313" key="3">
    <source>
        <dbReference type="EMBL" id="GJN51397.1"/>
    </source>
</evidence>
<proteinExistence type="predicted"/>
<feature type="chain" id="PRO_5026914175" evidence="1">
    <location>
        <begin position="25"/>
        <end position="449"/>
    </location>
</feature>
<organism evidence="2 4">
    <name type="scientific">Pseudomonas tohonis</name>
    <dbReference type="NCBI Taxonomy" id="2725477"/>
    <lineage>
        <taxon>Bacteria</taxon>
        <taxon>Pseudomonadati</taxon>
        <taxon>Pseudomonadota</taxon>
        <taxon>Gammaproteobacteria</taxon>
        <taxon>Pseudomonadales</taxon>
        <taxon>Pseudomonadaceae</taxon>
        <taxon>Pseudomonas</taxon>
    </lineage>
</organism>
<dbReference type="Gene3D" id="2.40.160.10">
    <property type="entry name" value="Porin"/>
    <property type="match status" value="1"/>
</dbReference>
<dbReference type="InterPro" id="IPR010870">
    <property type="entry name" value="Porin_O/P"/>
</dbReference>
<dbReference type="EMBL" id="BQKM01000002">
    <property type="protein sequence ID" value="GJN51397.1"/>
    <property type="molecule type" value="Genomic_DNA"/>
</dbReference>
<accession>A0A6J4E0B1</accession>
<feature type="signal peptide" evidence="1">
    <location>
        <begin position="1"/>
        <end position="24"/>
    </location>
</feature>
<protein>
    <submittedName>
        <fullName evidence="2">Porin O</fullName>
    </submittedName>
</protein>
<dbReference type="Pfam" id="PF07396">
    <property type="entry name" value="Porin_O_P"/>
    <property type="match status" value="1"/>
</dbReference>
<dbReference type="KEGG" id="ptw:TUM18999_15440"/>
<dbReference type="InterPro" id="IPR023614">
    <property type="entry name" value="Porin_dom_sf"/>
</dbReference>
<keyword evidence="1" id="KW-0732">Signal</keyword>
<dbReference type="Proteomes" id="UP000509383">
    <property type="component" value="Chromosome"/>
</dbReference>